<dbReference type="GO" id="GO:0005524">
    <property type="term" value="F:ATP binding"/>
    <property type="evidence" value="ECO:0007669"/>
    <property type="project" value="UniProtKB-UniRule"/>
</dbReference>
<keyword evidence="4 13" id="KW-0812">Transmembrane</keyword>
<dbReference type="SFLD" id="SFLDG00002">
    <property type="entry name" value="C1.7:_P-type_atpase_like"/>
    <property type="match status" value="1"/>
</dbReference>
<dbReference type="EC" id="7.2.2.-" evidence="13"/>
<evidence type="ECO:0000256" key="5">
    <source>
        <dbReference type="ARBA" id="ARBA00022723"/>
    </source>
</evidence>
<feature type="transmembrane region" description="Helical" evidence="13">
    <location>
        <begin position="215"/>
        <end position="236"/>
    </location>
</feature>
<evidence type="ECO:0000256" key="4">
    <source>
        <dbReference type="ARBA" id="ARBA00022692"/>
    </source>
</evidence>
<proteinExistence type="inferred from homology"/>
<keyword evidence="19" id="KW-1185">Reference proteome</keyword>
<dbReference type="PROSITE" id="PS00154">
    <property type="entry name" value="ATPASE_E1_E2"/>
    <property type="match status" value="1"/>
</dbReference>
<dbReference type="GO" id="GO:0046872">
    <property type="term" value="F:metal ion binding"/>
    <property type="evidence" value="ECO:0007669"/>
    <property type="project" value="UniProtKB-UniRule"/>
</dbReference>
<comment type="similarity">
    <text evidence="2 13">Belongs to the cation transport ATPase (P-type) (TC 3.A.3) family. Type V subfamily.</text>
</comment>
<keyword evidence="7 13" id="KW-0067">ATP-binding</keyword>
<evidence type="ECO:0000256" key="7">
    <source>
        <dbReference type="ARBA" id="ARBA00022840"/>
    </source>
</evidence>
<dbReference type="PROSITE" id="PS01229">
    <property type="entry name" value="COF_2"/>
    <property type="match status" value="1"/>
</dbReference>
<gene>
    <name evidence="18" type="ORF">DL89DRAFT_4698</name>
</gene>
<reference evidence="18 19" key="1">
    <citation type="submission" date="2016-07" db="EMBL/GenBank/DDBJ databases">
        <title>Pervasive Adenine N6-methylation of Active Genes in Fungi.</title>
        <authorList>
            <consortium name="DOE Joint Genome Institute"/>
            <person name="Mondo S.J."/>
            <person name="Dannebaum R.O."/>
            <person name="Kuo R.C."/>
            <person name="Labutti K."/>
            <person name="Haridas S."/>
            <person name="Kuo A."/>
            <person name="Salamov A."/>
            <person name="Ahrendt S.R."/>
            <person name="Lipzen A."/>
            <person name="Sullivan W."/>
            <person name="Andreopoulos W.B."/>
            <person name="Clum A."/>
            <person name="Lindquist E."/>
            <person name="Daum C."/>
            <person name="Ramamoorthy G.K."/>
            <person name="Gryganskyi A."/>
            <person name="Culley D."/>
            <person name="Magnuson J.K."/>
            <person name="James T.Y."/>
            <person name="O'Malley M.A."/>
            <person name="Stajich J.E."/>
            <person name="Spatafora J.W."/>
            <person name="Visel A."/>
            <person name="Grigoriev I.V."/>
        </authorList>
    </citation>
    <scope>NUCLEOTIDE SEQUENCE [LARGE SCALE GENOMIC DNA]</scope>
    <source>
        <strain evidence="18 19">ATCC 12442</strain>
    </source>
</reference>
<dbReference type="InterPro" id="IPR047819">
    <property type="entry name" value="P5A-ATPase_N"/>
</dbReference>
<dbReference type="GO" id="GO:0006874">
    <property type="term" value="P:intracellular calcium ion homeostasis"/>
    <property type="evidence" value="ECO:0007669"/>
    <property type="project" value="TreeGrafter"/>
</dbReference>
<feature type="domain" description="P-type ATPase A" evidence="15">
    <location>
        <begin position="253"/>
        <end position="349"/>
    </location>
</feature>
<dbReference type="SUPFAM" id="SSF81653">
    <property type="entry name" value="Calcium ATPase, transduction domain A"/>
    <property type="match status" value="1"/>
</dbReference>
<evidence type="ECO:0000256" key="3">
    <source>
        <dbReference type="ARBA" id="ARBA00022553"/>
    </source>
</evidence>
<evidence type="ECO:0000256" key="6">
    <source>
        <dbReference type="ARBA" id="ARBA00022741"/>
    </source>
</evidence>
<dbReference type="InterPro" id="IPR023214">
    <property type="entry name" value="HAD_sf"/>
</dbReference>
<dbReference type="Gene3D" id="1.20.1110.10">
    <property type="entry name" value="Calcium-transporting ATPase, transmembrane domain"/>
    <property type="match status" value="2"/>
</dbReference>
<dbReference type="GO" id="GO:0140358">
    <property type="term" value="F:P-type transmembrane transporter activity"/>
    <property type="evidence" value="ECO:0007669"/>
    <property type="project" value="InterPro"/>
</dbReference>
<dbReference type="Pfam" id="PF00122">
    <property type="entry name" value="E1-E2_ATPase"/>
    <property type="match status" value="1"/>
</dbReference>
<protein>
    <recommendedName>
        <fullName evidence="13">Cation-transporting ATPase</fullName>
        <ecNumber evidence="13">7.2.2.-</ecNumber>
    </recommendedName>
</protein>
<dbReference type="Pfam" id="PF13246">
    <property type="entry name" value="Cation_ATPase"/>
    <property type="match status" value="1"/>
</dbReference>
<evidence type="ECO:0000256" key="13">
    <source>
        <dbReference type="RuleBase" id="RU362082"/>
    </source>
</evidence>
<keyword evidence="3" id="KW-0597">Phosphoprotein</keyword>
<keyword evidence="10 13" id="KW-1133">Transmembrane helix</keyword>
<evidence type="ECO:0000256" key="2">
    <source>
        <dbReference type="ARBA" id="ARBA00006000"/>
    </source>
</evidence>
<dbReference type="PANTHER" id="PTHR45630">
    <property type="entry name" value="CATION-TRANSPORTING ATPASE-RELATED"/>
    <property type="match status" value="1"/>
</dbReference>
<comment type="caution">
    <text evidence="13">Lacks conserved residue(s) required for the propagation of feature annotation.</text>
</comment>
<feature type="transmembrane region" description="Helical" evidence="13">
    <location>
        <begin position="1176"/>
        <end position="1197"/>
    </location>
</feature>
<dbReference type="InterPro" id="IPR059000">
    <property type="entry name" value="ATPase_P-type_domA"/>
</dbReference>
<accession>A0A1Y1WJW8</accession>
<dbReference type="InterPro" id="IPR044492">
    <property type="entry name" value="P_typ_ATPase_HD_dom"/>
</dbReference>
<dbReference type="SUPFAM" id="SSF56784">
    <property type="entry name" value="HAD-like"/>
    <property type="match status" value="1"/>
</dbReference>
<dbReference type="Gene3D" id="3.40.50.1000">
    <property type="entry name" value="HAD superfamily/HAD-like"/>
    <property type="match status" value="2"/>
</dbReference>
<dbReference type="SFLD" id="SFLDF00027">
    <property type="entry name" value="p-type_atpase"/>
    <property type="match status" value="1"/>
</dbReference>
<dbReference type="STRING" id="61395.A0A1Y1WJW8"/>
<evidence type="ECO:0000256" key="9">
    <source>
        <dbReference type="ARBA" id="ARBA00022967"/>
    </source>
</evidence>
<feature type="transmembrane region" description="Helical" evidence="13">
    <location>
        <begin position="433"/>
        <end position="453"/>
    </location>
</feature>
<dbReference type="Pfam" id="PF00689">
    <property type="entry name" value="Cation_ATPase_C"/>
    <property type="match status" value="1"/>
</dbReference>
<evidence type="ECO:0000256" key="12">
    <source>
        <dbReference type="ARBA" id="ARBA00049360"/>
    </source>
</evidence>
<dbReference type="EMBL" id="MCFD01000001">
    <property type="protein sequence ID" value="ORX73839.1"/>
    <property type="molecule type" value="Genomic_DNA"/>
</dbReference>
<feature type="domain" description="Cation-transporting P-type ATPase C-terminal" evidence="16">
    <location>
        <begin position="1013"/>
        <end position="1187"/>
    </location>
</feature>
<feature type="domain" description="P5B-type ATPase N-terminal" evidence="17">
    <location>
        <begin position="22"/>
        <end position="132"/>
    </location>
</feature>
<dbReference type="GO" id="GO:0016020">
    <property type="term" value="C:membrane"/>
    <property type="evidence" value="ECO:0007669"/>
    <property type="project" value="UniProtKB-SubCell"/>
</dbReference>
<feature type="transmembrane region" description="Helical" evidence="13">
    <location>
        <begin position="39"/>
        <end position="59"/>
    </location>
</feature>
<dbReference type="GeneID" id="63808354"/>
<evidence type="ECO:0000313" key="19">
    <source>
        <dbReference type="Proteomes" id="UP000193922"/>
    </source>
</evidence>
<evidence type="ECO:0000259" key="16">
    <source>
        <dbReference type="Pfam" id="PF00689"/>
    </source>
</evidence>
<dbReference type="InterPro" id="IPR008250">
    <property type="entry name" value="ATPase_P-typ_transduc_dom_A_sf"/>
</dbReference>
<evidence type="ECO:0000256" key="10">
    <source>
        <dbReference type="ARBA" id="ARBA00022989"/>
    </source>
</evidence>
<dbReference type="InterPro" id="IPR001757">
    <property type="entry name" value="P_typ_ATPase"/>
</dbReference>
<evidence type="ECO:0000256" key="14">
    <source>
        <dbReference type="SAM" id="MobiDB-lite"/>
    </source>
</evidence>
<dbReference type="InterPro" id="IPR036412">
    <property type="entry name" value="HAD-like_sf"/>
</dbReference>
<evidence type="ECO:0000256" key="8">
    <source>
        <dbReference type="ARBA" id="ARBA00022842"/>
    </source>
</evidence>
<keyword evidence="5 13" id="KW-0479">Metal-binding</keyword>
<evidence type="ECO:0000259" key="17">
    <source>
        <dbReference type="Pfam" id="PF12409"/>
    </source>
</evidence>
<dbReference type="Gene3D" id="2.70.150.10">
    <property type="entry name" value="Calcium-transporting ATPase, cytoplasmic transduction domain A"/>
    <property type="match status" value="2"/>
</dbReference>
<keyword evidence="6 13" id="KW-0547">Nucleotide-binding</keyword>
<dbReference type="Proteomes" id="UP000193922">
    <property type="component" value="Unassembled WGS sequence"/>
</dbReference>
<dbReference type="InterPro" id="IPR006068">
    <property type="entry name" value="ATPase_P-typ_cation-transptr_C"/>
</dbReference>
<feature type="region of interest" description="Disordered" evidence="14">
    <location>
        <begin position="614"/>
        <end position="640"/>
    </location>
</feature>
<dbReference type="SUPFAM" id="SSF81665">
    <property type="entry name" value="Calcium ATPase, transmembrane domain M"/>
    <property type="match status" value="1"/>
</dbReference>
<name>A0A1Y1WJW8_9FUNG</name>
<dbReference type="SUPFAM" id="SSF81660">
    <property type="entry name" value="Metal cation-transporting ATPase, ATP-binding domain N"/>
    <property type="match status" value="1"/>
</dbReference>
<evidence type="ECO:0000313" key="18">
    <source>
        <dbReference type="EMBL" id="ORX73839.1"/>
    </source>
</evidence>
<evidence type="ECO:0000256" key="1">
    <source>
        <dbReference type="ARBA" id="ARBA00004141"/>
    </source>
</evidence>
<evidence type="ECO:0000256" key="11">
    <source>
        <dbReference type="ARBA" id="ARBA00023136"/>
    </source>
</evidence>
<dbReference type="RefSeq" id="XP_040747050.1">
    <property type="nucleotide sequence ID" value="XM_040891706.1"/>
</dbReference>
<feature type="transmembrane region" description="Helical" evidence="13">
    <location>
        <begin position="1107"/>
        <end position="1125"/>
    </location>
</feature>
<keyword evidence="9 13" id="KW-1278">Translocase</keyword>
<dbReference type="InterPro" id="IPR006544">
    <property type="entry name" value="P-type_TPase_V"/>
</dbReference>
<dbReference type="PRINTS" id="PR00119">
    <property type="entry name" value="CATATPASE"/>
</dbReference>
<dbReference type="InterPro" id="IPR023299">
    <property type="entry name" value="ATPase_P-typ_cyto_dom_N"/>
</dbReference>
<evidence type="ECO:0000259" key="15">
    <source>
        <dbReference type="Pfam" id="PF00122"/>
    </source>
</evidence>
<dbReference type="NCBIfam" id="TIGR01494">
    <property type="entry name" value="ATPase_P-type"/>
    <property type="match status" value="1"/>
</dbReference>
<dbReference type="GO" id="GO:0019829">
    <property type="term" value="F:ATPase-coupled monoatomic cation transmembrane transporter activity"/>
    <property type="evidence" value="ECO:0007669"/>
    <property type="project" value="UniProtKB-UniRule"/>
</dbReference>
<comment type="catalytic activity">
    <reaction evidence="12 13">
        <text>ATP + H2O = ADP + phosphate + H(+)</text>
        <dbReference type="Rhea" id="RHEA:13065"/>
        <dbReference type="ChEBI" id="CHEBI:15377"/>
        <dbReference type="ChEBI" id="CHEBI:15378"/>
        <dbReference type="ChEBI" id="CHEBI:30616"/>
        <dbReference type="ChEBI" id="CHEBI:43474"/>
        <dbReference type="ChEBI" id="CHEBI:456216"/>
    </reaction>
</comment>
<feature type="transmembrane region" description="Helical" evidence="13">
    <location>
        <begin position="1137"/>
        <end position="1156"/>
    </location>
</feature>
<comment type="caution">
    <text evidence="18">The sequence shown here is derived from an EMBL/GenBank/DDBJ whole genome shotgun (WGS) entry which is preliminary data.</text>
</comment>
<dbReference type="NCBIfam" id="TIGR01657">
    <property type="entry name" value="P-ATPase-V"/>
    <property type="match status" value="1"/>
</dbReference>
<organism evidence="18 19">
    <name type="scientific">Linderina pennispora</name>
    <dbReference type="NCBI Taxonomy" id="61395"/>
    <lineage>
        <taxon>Eukaryota</taxon>
        <taxon>Fungi</taxon>
        <taxon>Fungi incertae sedis</taxon>
        <taxon>Zoopagomycota</taxon>
        <taxon>Kickxellomycotina</taxon>
        <taxon>Kickxellomycetes</taxon>
        <taxon>Kickxellales</taxon>
        <taxon>Kickxellaceae</taxon>
        <taxon>Linderina</taxon>
    </lineage>
</organism>
<sequence length="1295" mass="144194">MFTRTQLANTDGVHQLVRLEEEDMTIQLRGLRRTLPGAMLYWTLVFCTAGLLYVVDTWFHTISLWFIMKPAPLATAEYIQVTDEGKHLSMERVQHIKFDGTLTMVFGASSKSGDNMALDELRVFVFRHNRFIMHPVSLEYISTSKWKDAQWQQGVVTGRHGLTGQEVDQRLRIFDRCLIDIEEKSWVRLLVEEVLNPFYVFQIASIIIWSCEDYYYYAACIFFISAVSIAVTLISTKRTVRKIKQMAAYSCPVRVLRDRKWEVIDSEGLVPGDIFDMSDEGISVLPCEAVMLEGDCIVNESMLTGESVPESKSPLEPSSSVMELIDLSSHTFKPEIARHVVFAGTKIVRVRKAVSRFPRDRSASPPTDGAGRLAIDENFSDQMSSTVSADMSNGPNVRATAMVLRTGFNTTKGSLVRSILFPRPTKFRFYRDAFRFIGVLAVIAVCGFIANTINLHRIGVSAGAIAKKALDLITVVVPPALPASMSIGMAFAARRLRKVGIFCISPSRINVASKVAVMCFDKTGTLTEEGLDLLGVRVVSQTSGSFVPMHSDVQQVAESVTTKDGELQDTIGVSGITVFNALATCHSLRLVDNVPIGDPLEAKMFEFTGWQMEENEGSEPDSDQASSATPLPTVIRPPTGSAVPAGLEELGILRCFEFSPALRRASVITKRLHNKYAETYTKGAPEVIRTICRAATIPSDFDSALDQYTQSGYRVIALAGKPLHMSYRKTAALERNEVECDLTFMGFMVFENRLKPTTAGVLKDLRDARIRMVMCTGDNPLTAVSVAKECELVNKTTTVFVSYLHSEPHSADYEKDRIESEIANPHSSLASVSWRESSGVKVALDPITLVPYATDPEDARAVAMAQELGKTGHYGVAVTGDVFGYLSEHAMRTETFKHMLMRGTVYARMSPEQKAEMIQCLQELGYITGFCGDGANDCSALKSADMGISLSEAEASVAAPFTSNSTDIQCVVQLIREGRCSIATSFSCFKFMALYSMVQFTTVCLLYIYNVNLTDFQYLWADLFTIMSIAICMDRARPYKKLVPKRPSASLTSKKVLTSLIGNTLLIIGFQISMYFMVESRSWYQKQLPVDPEDPDSVENEGDLNTTMFLLTMFQYVFAGAVFTIGPPYRESAFRNYWYVGVIALLTILDLWILLVPVGKIYSIFGIMHTSVGWRFTIFGMVAGNFLACYLGERFVFPRLAIPLAKIFRLIGLGYTRCFHRRKPGHHADASSDYASDDKQKVSSRTSLEELGHVSQAAYDRNVSGMSLWTRLGRRTSRKPYKYLQEAMVGTNTWH</sequence>
<keyword evidence="11 13" id="KW-0472">Membrane</keyword>
<feature type="transmembrane region" description="Helical" evidence="13">
    <location>
        <begin position="1056"/>
        <end position="1078"/>
    </location>
</feature>
<dbReference type="SFLD" id="SFLDS00003">
    <property type="entry name" value="Haloacid_Dehalogenase"/>
    <property type="match status" value="1"/>
</dbReference>
<dbReference type="GO" id="GO:0016887">
    <property type="term" value="F:ATP hydrolysis activity"/>
    <property type="evidence" value="ECO:0007669"/>
    <property type="project" value="InterPro"/>
</dbReference>
<dbReference type="PANTHER" id="PTHR45630:SF8">
    <property type="entry name" value="CATION-TRANSPORTING ATPASE"/>
    <property type="match status" value="1"/>
</dbReference>
<feature type="transmembrane region" description="Helical" evidence="13">
    <location>
        <begin position="991"/>
        <end position="1010"/>
    </location>
</feature>
<dbReference type="OrthoDB" id="48943at2759"/>
<dbReference type="InterPro" id="IPR023298">
    <property type="entry name" value="ATPase_P-typ_TM_dom_sf"/>
</dbReference>
<comment type="subcellular location">
    <subcellularLocation>
        <location evidence="1 13">Membrane</location>
        <topology evidence="1 13">Multi-pass membrane protein</topology>
    </subcellularLocation>
</comment>
<keyword evidence="8 13" id="KW-0460">Magnesium</keyword>
<dbReference type="FunFam" id="1.20.1110.10:FF:000023">
    <property type="entry name" value="Cation-transporting ATPase"/>
    <property type="match status" value="1"/>
</dbReference>
<dbReference type="InterPro" id="IPR018303">
    <property type="entry name" value="ATPase_P-typ_P_site"/>
</dbReference>
<dbReference type="Gene3D" id="3.40.1110.10">
    <property type="entry name" value="Calcium-transporting ATPase, cytoplasmic domain N"/>
    <property type="match status" value="2"/>
</dbReference>
<dbReference type="FunFam" id="3.40.50.1000:FF:000068">
    <property type="entry name" value="Cation-transporting ATPase"/>
    <property type="match status" value="1"/>
</dbReference>
<dbReference type="Pfam" id="PF12409">
    <property type="entry name" value="P5-ATPase"/>
    <property type="match status" value="1"/>
</dbReference>